<dbReference type="Proteomes" id="UP000321440">
    <property type="component" value="Unassembled WGS sequence"/>
</dbReference>
<keyword evidence="1" id="KW-0472">Membrane</keyword>
<name>A0A511W015_9BACI</name>
<proteinExistence type="predicted"/>
<feature type="transmembrane region" description="Helical" evidence="1">
    <location>
        <begin position="60"/>
        <end position="76"/>
    </location>
</feature>
<organism evidence="2 3">
    <name type="scientific">Alkalibacillus haloalkaliphilus</name>
    <dbReference type="NCBI Taxonomy" id="94136"/>
    <lineage>
        <taxon>Bacteria</taxon>
        <taxon>Bacillati</taxon>
        <taxon>Bacillota</taxon>
        <taxon>Bacilli</taxon>
        <taxon>Bacillales</taxon>
        <taxon>Bacillaceae</taxon>
        <taxon>Alkalibacillus</taxon>
    </lineage>
</organism>
<feature type="transmembrane region" description="Helical" evidence="1">
    <location>
        <begin position="34"/>
        <end position="53"/>
    </location>
</feature>
<keyword evidence="3" id="KW-1185">Reference proteome</keyword>
<reference evidence="2 3" key="1">
    <citation type="submission" date="2019-07" db="EMBL/GenBank/DDBJ databases">
        <title>Whole genome shotgun sequence of Alkalibacillus haloalkaliphilus NBRC 103110.</title>
        <authorList>
            <person name="Hosoyama A."/>
            <person name="Uohara A."/>
            <person name="Ohji S."/>
            <person name="Ichikawa N."/>
        </authorList>
    </citation>
    <scope>NUCLEOTIDE SEQUENCE [LARGE SCALE GENOMIC DNA]</scope>
    <source>
        <strain evidence="2 3">NBRC 103110</strain>
    </source>
</reference>
<dbReference type="RefSeq" id="WP_146813519.1">
    <property type="nucleotide sequence ID" value="NZ_BJYA01000001.1"/>
</dbReference>
<dbReference type="OrthoDB" id="2591789at2"/>
<keyword evidence="1" id="KW-0812">Transmembrane</keyword>
<dbReference type="EMBL" id="BJYA01000001">
    <property type="protein sequence ID" value="GEN44434.1"/>
    <property type="molecule type" value="Genomic_DNA"/>
</dbReference>
<evidence type="ECO:0000313" key="3">
    <source>
        <dbReference type="Proteomes" id="UP000321440"/>
    </source>
</evidence>
<feature type="transmembrane region" description="Helical" evidence="1">
    <location>
        <begin position="125"/>
        <end position="149"/>
    </location>
</feature>
<evidence type="ECO:0000256" key="1">
    <source>
        <dbReference type="SAM" id="Phobius"/>
    </source>
</evidence>
<dbReference type="AlphaFoldDB" id="A0A511W015"/>
<comment type="caution">
    <text evidence="2">The sequence shown here is derived from an EMBL/GenBank/DDBJ whole genome shotgun (WGS) entry which is preliminary data.</text>
</comment>
<feature type="transmembrane region" description="Helical" evidence="1">
    <location>
        <begin position="88"/>
        <end position="113"/>
    </location>
</feature>
<protein>
    <submittedName>
        <fullName evidence="2">Uncharacterized protein</fullName>
    </submittedName>
</protein>
<evidence type="ECO:0000313" key="2">
    <source>
        <dbReference type="EMBL" id="GEN44434.1"/>
    </source>
</evidence>
<feature type="transmembrane region" description="Helical" evidence="1">
    <location>
        <begin position="155"/>
        <end position="176"/>
    </location>
</feature>
<sequence length="190" mass="22705">MTYEEYWNRIFELTERLTQLTESYWHEYSSWDTWQFWLNIILLIVPLIILYFAIDRTRMFEILFFGLVIHMLWNYSSNYLESQVYFRTLYFITTMLPSAFTMVASALPVAFMLVYQYCTNHGKNYYIWAVVLSATFAFGVGSLEIMFGITHMGGGFHYFYLFLIDIVIAFTTYWFVKALLKAQDRAKNHA</sequence>
<gene>
    <name evidence="2" type="ORF">AHA02nite_02100</name>
</gene>
<accession>A0A511W015</accession>
<keyword evidence="1" id="KW-1133">Transmembrane helix</keyword>